<dbReference type="RefSeq" id="WP_152130321.1">
    <property type="nucleotide sequence ID" value="NZ_WELG01000001.1"/>
</dbReference>
<dbReference type="OrthoDB" id="9802667at2"/>
<evidence type="ECO:0000313" key="1">
    <source>
        <dbReference type="EMBL" id="KAB7530387.1"/>
    </source>
</evidence>
<name>A0A6I1DZU9_9FLAO</name>
<dbReference type="InterPro" id="IPR013785">
    <property type="entry name" value="Aldolase_TIM"/>
</dbReference>
<dbReference type="SUPFAM" id="SSF51569">
    <property type="entry name" value="Aldolase"/>
    <property type="match status" value="1"/>
</dbReference>
<dbReference type="Gene3D" id="3.20.20.70">
    <property type="entry name" value="Aldolase class I"/>
    <property type="match status" value="1"/>
</dbReference>
<dbReference type="EMBL" id="WELG01000001">
    <property type="protein sequence ID" value="KAB7530387.1"/>
    <property type="molecule type" value="Genomic_DNA"/>
</dbReference>
<sequence>MKIKSNNDLMRNYRTLHQQGFLPIFVSSDNDNRRLVHLLVEAGYKAMEYTLRCEDAAEMIPWIRRTYPDMVLLIGSTMDGDKVLSRLRQRNDDGFLSLDDLADMGSHGFVSMHRFTESTFEKFASSHLLLPAVYTPNEAIDQFEMGAHFVKLLGPDLTLLKQCTSRPTFGYCPTMVTGGMNLERIPQAIESGATIIGGGFDLLFGQSNIDEIPDDKIISLLTSYRREVQSSVKKKFPELDRNANKSNHEWFEALSHQHPFFDFK</sequence>
<comment type="caution">
    <text evidence="1">The sequence shown here is derived from an EMBL/GenBank/DDBJ whole genome shotgun (WGS) entry which is preliminary data.</text>
</comment>
<organism evidence="1 2">
    <name type="scientific">Flagellimonas olearia</name>
    <dbReference type="NCBI Taxonomy" id="552546"/>
    <lineage>
        <taxon>Bacteria</taxon>
        <taxon>Pseudomonadati</taxon>
        <taxon>Bacteroidota</taxon>
        <taxon>Flavobacteriia</taxon>
        <taxon>Flavobacteriales</taxon>
        <taxon>Flavobacteriaceae</taxon>
        <taxon>Flagellimonas</taxon>
    </lineage>
</organism>
<reference evidence="1 2" key="1">
    <citation type="submission" date="2019-10" db="EMBL/GenBank/DDBJ databases">
        <title>Muricauda olearia CL-SS4 JCM15563 genome.</title>
        <authorList>
            <person name="Liu L."/>
        </authorList>
    </citation>
    <scope>NUCLEOTIDE SEQUENCE [LARGE SCALE GENOMIC DNA]</scope>
    <source>
        <strain evidence="1 2">CL-SS4</strain>
    </source>
</reference>
<accession>A0A6I1DZU9</accession>
<evidence type="ECO:0000313" key="2">
    <source>
        <dbReference type="Proteomes" id="UP000429785"/>
    </source>
</evidence>
<dbReference type="AlphaFoldDB" id="A0A6I1DZU9"/>
<evidence type="ECO:0008006" key="3">
    <source>
        <dbReference type="Google" id="ProtNLM"/>
    </source>
</evidence>
<dbReference type="Proteomes" id="UP000429785">
    <property type="component" value="Unassembled WGS sequence"/>
</dbReference>
<proteinExistence type="predicted"/>
<gene>
    <name evidence="1" type="ORF">F8C76_02450</name>
</gene>
<protein>
    <recommendedName>
        <fullName evidence="3">Aldolase</fullName>
    </recommendedName>
</protein>